<dbReference type="InterPro" id="IPR029063">
    <property type="entry name" value="SAM-dependent_MTases_sf"/>
</dbReference>
<proteinExistence type="inferred from homology"/>
<comment type="similarity">
    <text evidence="1">Belongs to the methyltransferase superfamily. L-isoaspartyl/D-aspartyl protein methyltransferase family.</text>
</comment>
<evidence type="ECO:0000256" key="2">
    <source>
        <dbReference type="ARBA" id="ARBA00013346"/>
    </source>
</evidence>
<dbReference type="CDD" id="cd02440">
    <property type="entry name" value="AdoMet_MTases"/>
    <property type="match status" value="1"/>
</dbReference>
<dbReference type="PANTHER" id="PTHR11579:SF18">
    <property type="entry name" value="PROTEIN-L-ISOASPARTATE O-METHYLTRANSFERASE"/>
    <property type="match status" value="1"/>
</dbReference>
<sequence>MVDFSQARRTMVDSQLRTFDVNDIPLLDAMGIVPRERFVLPGREELAYIDQNVLVSDGAEPRFMLTPMVVARLIQALEVEPGEKVLDVACGRGYSSAVFAELGAKVTALESDEALAQTARQCLEGAGFGAVDVRVGPLDKGSPQEGGYKAILINGAVDERPEGLLHQLADLGRLVCVKGRGRSARAMIYIRSGDAFSERSLFDAAAPSLPAFEAKPGFVF</sequence>
<dbReference type="SUPFAM" id="SSF53335">
    <property type="entry name" value="S-adenosyl-L-methionine-dependent methyltransferases"/>
    <property type="match status" value="1"/>
</dbReference>
<keyword evidence="5" id="KW-1185">Reference proteome</keyword>
<name>A0ABS7VMT0_9HYPH</name>
<accession>A0ABS7VMT0</accession>
<organism evidence="4 5">
    <name type="scientific">Microvirga puerhi</name>
    <dbReference type="NCBI Taxonomy" id="2876078"/>
    <lineage>
        <taxon>Bacteria</taxon>
        <taxon>Pseudomonadati</taxon>
        <taxon>Pseudomonadota</taxon>
        <taxon>Alphaproteobacteria</taxon>
        <taxon>Hyphomicrobiales</taxon>
        <taxon>Methylobacteriaceae</taxon>
        <taxon>Microvirga</taxon>
    </lineage>
</organism>
<dbReference type="Gene3D" id="3.40.50.150">
    <property type="entry name" value="Vaccinia Virus protein VP39"/>
    <property type="match status" value="1"/>
</dbReference>
<evidence type="ECO:0000313" key="5">
    <source>
        <dbReference type="Proteomes" id="UP000704176"/>
    </source>
</evidence>
<evidence type="ECO:0000256" key="1">
    <source>
        <dbReference type="ARBA" id="ARBA00005369"/>
    </source>
</evidence>
<dbReference type="RefSeq" id="WP_224313151.1">
    <property type="nucleotide sequence ID" value="NZ_JAIRBM010000007.1"/>
</dbReference>
<gene>
    <name evidence="4" type="ORF">K9B37_11125</name>
</gene>
<dbReference type="Pfam" id="PF01135">
    <property type="entry name" value="PCMT"/>
    <property type="match status" value="1"/>
</dbReference>
<protein>
    <recommendedName>
        <fullName evidence="2">Protein-L-isoaspartate O-methyltransferase</fullName>
    </recommendedName>
    <alternativeName>
        <fullName evidence="3">Protein L-isoaspartyl methyltransferase</fullName>
    </alternativeName>
</protein>
<reference evidence="4 5" key="1">
    <citation type="submission" date="2021-09" db="EMBL/GenBank/DDBJ databases">
        <title>The complete genome sequence of a new microorganism.</title>
        <authorList>
            <person name="Zi Z."/>
        </authorList>
    </citation>
    <scope>NUCLEOTIDE SEQUENCE [LARGE SCALE GENOMIC DNA]</scope>
    <source>
        <strain evidence="4 5">WGZ8</strain>
    </source>
</reference>
<dbReference type="EMBL" id="JAIRBM010000007">
    <property type="protein sequence ID" value="MBZ6076826.1"/>
    <property type="molecule type" value="Genomic_DNA"/>
</dbReference>
<comment type="caution">
    <text evidence="4">The sequence shown here is derived from an EMBL/GenBank/DDBJ whole genome shotgun (WGS) entry which is preliminary data.</text>
</comment>
<evidence type="ECO:0000256" key="3">
    <source>
        <dbReference type="ARBA" id="ARBA00030757"/>
    </source>
</evidence>
<dbReference type="InterPro" id="IPR000682">
    <property type="entry name" value="PCMT"/>
</dbReference>
<evidence type="ECO:0000313" key="4">
    <source>
        <dbReference type="EMBL" id="MBZ6076826.1"/>
    </source>
</evidence>
<dbReference type="PANTHER" id="PTHR11579">
    <property type="entry name" value="PROTEIN-L-ISOASPARTATE O-METHYLTRANSFERASE"/>
    <property type="match status" value="1"/>
</dbReference>
<dbReference type="Proteomes" id="UP000704176">
    <property type="component" value="Unassembled WGS sequence"/>
</dbReference>